<evidence type="ECO:0000256" key="1">
    <source>
        <dbReference type="SAM" id="MobiDB-lite"/>
    </source>
</evidence>
<proteinExistence type="predicted"/>
<evidence type="ECO:0000313" key="2">
    <source>
        <dbReference type="EMBL" id="KAF2399293.1"/>
    </source>
</evidence>
<feature type="compositionally biased region" description="Pro residues" evidence="1">
    <location>
        <begin position="51"/>
        <end position="60"/>
    </location>
</feature>
<gene>
    <name evidence="2" type="ORF">EJ06DRAFT_531614</name>
</gene>
<dbReference type="EMBL" id="ML996698">
    <property type="protein sequence ID" value="KAF2399293.1"/>
    <property type="molecule type" value="Genomic_DNA"/>
</dbReference>
<reference evidence="2" key="1">
    <citation type="journal article" date="2020" name="Stud. Mycol.">
        <title>101 Dothideomycetes genomes: a test case for predicting lifestyles and emergence of pathogens.</title>
        <authorList>
            <person name="Haridas S."/>
            <person name="Albert R."/>
            <person name="Binder M."/>
            <person name="Bloem J."/>
            <person name="Labutti K."/>
            <person name="Salamov A."/>
            <person name="Andreopoulos B."/>
            <person name="Baker S."/>
            <person name="Barry K."/>
            <person name="Bills G."/>
            <person name="Bluhm B."/>
            <person name="Cannon C."/>
            <person name="Castanera R."/>
            <person name="Culley D."/>
            <person name="Daum C."/>
            <person name="Ezra D."/>
            <person name="Gonzalez J."/>
            <person name="Henrissat B."/>
            <person name="Kuo A."/>
            <person name="Liang C."/>
            <person name="Lipzen A."/>
            <person name="Lutzoni F."/>
            <person name="Magnuson J."/>
            <person name="Mondo S."/>
            <person name="Nolan M."/>
            <person name="Ohm R."/>
            <person name="Pangilinan J."/>
            <person name="Park H.-J."/>
            <person name="Ramirez L."/>
            <person name="Alfaro M."/>
            <person name="Sun H."/>
            <person name="Tritt A."/>
            <person name="Yoshinaga Y."/>
            <person name="Zwiers L.-H."/>
            <person name="Turgeon B."/>
            <person name="Goodwin S."/>
            <person name="Spatafora J."/>
            <person name="Crous P."/>
            <person name="Grigoriev I."/>
        </authorList>
    </citation>
    <scope>NUCLEOTIDE SEQUENCE</scope>
    <source>
        <strain evidence="2">CBS 262.69</strain>
    </source>
</reference>
<evidence type="ECO:0000313" key="3">
    <source>
        <dbReference type="Proteomes" id="UP000799640"/>
    </source>
</evidence>
<sequence>MPRGARPPRVVLFVVFVSLALVLVAGVTSADITQARRRLRRVLRPRSTTPVQPPSRTPRP</sequence>
<keyword evidence="3" id="KW-1185">Reference proteome</keyword>
<dbReference type="AlphaFoldDB" id="A0A6G1HTA6"/>
<dbReference type="Proteomes" id="UP000799640">
    <property type="component" value="Unassembled WGS sequence"/>
</dbReference>
<protein>
    <submittedName>
        <fullName evidence="2">Uncharacterized protein</fullName>
    </submittedName>
</protein>
<feature type="region of interest" description="Disordered" evidence="1">
    <location>
        <begin position="41"/>
        <end position="60"/>
    </location>
</feature>
<name>A0A6G1HTA6_9PEZI</name>
<organism evidence="2 3">
    <name type="scientific">Trichodelitschia bisporula</name>
    <dbReference type="NCBI Taxonomy" id="703511"/>
    <lineage>
        <taxon>Eukaryota</taxon>
        <taxon>Fungi</taxon>
        <taxon>Dikarya</taxon>
        <taxon>Ascomycota</taxon>
        <taxon>Pezizomycotina</taxon>
        <taxon>Dothideomycetes</taxon>
        <taxon>Dothideomycetes incertae sedis</taxon>
        <taxon>Phaeotrichales</taxon>
        <taxon>Phaeotrichaceae</taxon>
        <taxon>Trichodelitschia</taxon>
    </lineage>
</organism>
<accession>A0A6G1HTA6</accession>